<dbReference type="CDD" id="cd00164">
    <property type="entry name" value="S1_like"/>
    <property type="match status" value="1"/>
</dbReference>
<dbReference type="InterPro" id="IPR050437">
    <property type="entry name" value="Ribos_protein_bS1-like"/>
</dbReference>
<dbReference type="GO" id="GO:0006412">
    <property type="term" value="P:translation"/>
    <property type="evidence" value="ECO:0007669"/>
    <property type="project" value="TreeGrafter"/>
</dbReference>
<keyword evidence="6" id="KW-1185">Reference proteome</keyword>
<evidence type="ECO:0000259" key="4">
    <source>
        <dbReference type="PROSITE" id="PS50126"/>
    </source>
</evidence>
<dbReference type="EMBL" id="CP006272">
    <property type="protein sequence ID" value="AGZ44931.1"/>
    <property type="molecule type" value="Genomic_DNA"/>
</dbReference>
<sequence length="152" mass="16325">MRYADLESGQVLRGVVSSVHNFGLLVDVGGITGLVNAAHLTWSHDITHPDQVARTGDALTVMVVDVDLDRERATFSLKALEPDPLAAFARTALGTTMTGEVIRVAPFGVFVRVAEGIAGLVRDHPAETGDLLRVEITAINLAHRRVTLRPLP</sequence>
<dbReference type="AlphaFoldDB" id="U5WAF9"/>
<dbReference type="PATRIC" id="fig|1246995.3.peg.6753"/>
<organism evidence="5 6">
    <name type="scientific">Actinoplanes friuliensis DSM 7358</name>
    <dbReference type="NCBI Taxonomy" id="1246995"/>
    <lineage>
        <taxon>Bacteria</taxon>
        <taxon>Bacillati</taxon>
        <taxon>Actinomycetota</taxon>
        <taxon>Actinomycetes</taxon>
        <taxon>Micromonosporales</taxon>
        <taxon>Micromonosporaceae</taxon>
        <taxon>Actinoplanes</taxon>
    </lineage>
</organism>
<dbReference type="RefSeq" id="WP_023561268.1">
    <property type="nucleotide sequence ID" value="NC_022657.1"/>
</dbReference>
<keyword evidence="2 5" id="KW-0689">Ribosomal protein</keyword>
<proteinExistence type="inferred from homology"/>
<dbReference type="PROSITE" id="PS50126">
    <property type="entry name" value="S1"/>
    <property type="match status" value="2"/>
</dbReference>
<comment type="similarity">
    <text evidence="1">Belongs to the bacterial ribosomal protein bS1 family.</text>
</comment>
<dbReference type="SMART" id="SM00316">
    <property type="entry name" value="S1"/>
    <property type="match status" value="2"/>
</dbReference>
<dbReference type="OrthoDB" id="286090at2"/>
<dbReference type="Proteomes" id="UP000017746">
    <property type="component" value="Chromosome"/>
</dbReference>
<dbReference type="Pfam" id="PF00575">
    <property type="entry name" value="S1"/>
    <property type="match status" value="1"/>
</dbReference>
<dbReference type="GO" id="GO:0003729">
    <property type="term" value="F:mRNA binding"/>
    <property type="evidence" value="ECO:0007669"/>
    <property type="project" value="TreeGrafter"/>
</dbReference>
<reference evidence="5 6" key="1">
    <citation type="journal article" date="2014" name="J. Biotechnol.">
        <title>Complete genome sequence of the actinobacterium Actinoplanes friuliensis HAG 010964, producer of the lipopeptide antibiotic friulimycin.</title>
        <authorList>
            <person name="Ruckert C."/>
            <person name="Szczepanowski R."/>
            <person name="Albersmeier A."/>
            <person name="Goesmann A."/>
            <person name="Fischer N."/>
            <person name="Steinkamper A."/>
            <person name="Puhler A."/>
            <person name="Biener R."/>
            <person name="Schwartz D."/>
            <person name="Kalinowski J."/>
        </authorList>
    </citation>
    <scope>NUCLEOTIDE SEQUENCE [LARGE SCALE GENOMIC DNA]</scope>
    <source>
        <strain evidence="5 6">DSM 7358</strain>
    </source>
</reference>
<evidence type="ECO:0000256" key="1">
    <source>
        <dbReference type="ARBA" id="ARBA00006767"/>
    </source>
</evidence>
<dbReference type="InterPro" id="IPR003029">
    <property type="entry name" value="S1_domain"/>
</dbReference>
<dbReference type="STRING" id="1246995.AFR_33365"/>
<evidence type="ECO:0000256" key="2">
    <source>
        <dbReference type="ARBA" id="ARBA00022980"/>
    </source>
</evidence>
<dbReference type="InterPro" id="IPR012340">
    <property type="entry name" value="NA-bd_OB-fold"/>
</dbReference>
<gene>
    <name evidence="5" type="primary">rpsA</name>
    <name evidence="5" type="ORF">AFR_33365</name>
</gene>
<dbReference type="HOGENOM" id="CLU_1718414_0_0_11"/>
<name>U5WAF9_9ACTN</name>
<evidence type="ECO:0000313" key="5">
    <source>
        <dbReference type="EMBL" id="AGZ44931.1"/>
    </source>
</evidence>
<accession>U5WAF9</accession>
<protein>
    <submittedName>
        <fullName evidence="5">30S ribosomal protein S1</fullName>
    </submittedName>
</protein>
<dbReference type="SUPFAM" id="SSF50249">
    <property type="entry name" value="Nucleic acid-binding proteins"/>
    <property type="match status" value="2"/>
</dbReference>
<dbReference type="PANTHER" id="PTHR10724:SF7">
    <property type="entry name" value="SMALL RIBOSOMAL SUBUNIT PROTEIN BS1C"/>
    <property type="match status" value="1"/>
</dbReference>
<keyword evidence="3" id="KW-0687">Ribonucleoprotein</keyword>
<evidence type="ECO:0000256" key="3">
    <source>
        <dbReference type="ARBA" id="ARBA00023274"/>
    </source>
</evidence>
<feature type="domain" description="S1 motif" evidence="4">
    <location>
        <begin position="94"/>
        <end position="121"/>
    </location>
</feature>
<dbReference type="GO" id="GO:0022627">
    <property type="term" value="C:cytosolic small ribosomal subunit"/>
    <property type="evidence" value="ECO:0007669"/>
    <property type="project" value="TreeGrafter"/>
</dbReference>
<dbReference type="PANTHER" id="PTHR10724">
    <property type="entry name" value="30S RIBOSOMAL PROTEIN S1"/>
    <property type="match status" value="1"/>
</dbReference>
<feature type="domain" description="S1 motif" evidence="4">
    <location>
        <begin position="9"/>
        <end position="78"/>
    </location>
</feature>
<dbReference type="Gene3D" id="2.40.50.140">
    <property type="entry name" value="Nucleic acid-binding proteins"/>
    <property type="match status" value="2"/>
</dbReference>
<evidence type="ECO:0000313" key="6">
    <source>
        <dbReference type="Proteomes" id="UP000017746"/>
    </source>
</evidence>
<dbReference type="eggNOG" id="COG0539">
    <property type="taxonomic scope" value="Bacteria"/>
</dbReference>
<dbReference type="GO" id="GO:0003735">
    <property type="term" value="F:structural constituent of ribosome"/>
    <property type="evidence" value="ECO:0007669"/>
    <property type="project" value="TreeGrafter"/>
</dbReference>
<dbReference type="KEGG" id="afs:AFR_33365"/>